<dbReference type="Proteomes" id="UP001595547">
    <property type="component" value="Unassembled WGS sequence"/>
</dbReference>
<name>A0ABV7IZF4_9RHOB</name>
<organism evidence="2 3">
    <name type="scientific">Cypionkella sinensis</name>
    <dbReference type="NCBI Taxonomy" id="1756043"/>
    <lineage>
        <taxon>Bacteria</taxon>
        <taxon>Pseudomonadati</taxon>
        <taxon>Pseudomonadota</taxon>
        <taxon>Alphaproteobacteria</taxon>
        <taxon>Rhodobacterales</taxon>
        <taxon>Paracoccaceae</taxon>
        <taxon>Cypionkella</taxon>
    </lineage>
</organism>
<gene>
    <name evidence="2" type="ORF">ACFOGH_12900</name>
</gene>
<sequence length="96" mass="10081">MKITYAFAAVALLAVPAFAQTEGDIKVDPSTVTCNDFSLMDMQNMTAVGIAMKESLKDDAAMNTKYSALSDADMATAAADACKAHPDGKVIDALKM</sequence>
<feature type="signal peptide" evidence="1">
    <location>
        <begin position="1"/>
        <end position="19"/>
    </location>
</feature>
<dbReference type="EMBL" id="JBHRTO010000001">
    <property type="protein sequence ID" value="MFC3181894.1"/>
    <property type="molecule type" value="Genomic_DNA"/>
</dbReference>
<keyword evidence="3" id="KW-1185">Reference proteome</keyword>
<evidence type="ECO:0000313" key="3">
    <source>
        <dbReference type="Proteomes" id="UP001595547"/>
    </source>
</evidence>
<accession>A0ABV7IZF4</accession>
<dbReference type="Pfam" id="PF06411">
    <property type="entry name" value="HdeA"/>
    <property type="match status" value="1"/>
</dbReference>
<reference evidence="3" key="1">
    <citation type="journal article" date="2019" name="Int. J. Syst. Evol. Microbiol.">
        <title>The Global Catalogue of Microorganisms (GCM) 10K type strain sequencing project: providing services to taxonomists for standard genome sequencing and annotation.</title>
        <authorList>
            <consortium name="The Broad Institute Genomics Platform"/>
            <consortium name="The Broad Institute Genome Sequencing Center for Infectious Disease"/>
            <person name="Wu L."/>
            <person name="Ma J."/>
        </authorList>
    </citation>
    <scope>NUCLEOTIDE SEQUENCE [LARGE SCALE GENOMIC DNA]</scope>
    <source>
        <strain evidence="3">KCTC 52039</strain>
    </source>
</reference>
<keyword evidence="1" id="KW-0732">Signal</keyword>
<proteinExistence type="predicted"/>
<protein>
    <submittedName>
        <fullName evidence="2">HdeA/HdeB family chaperone</fullName>
    </submittedName>
</protein>
<feature type="chain" id="PRO_5046870418" evidence="1">
    <location>
        <begin position="20"/>
        <end position="96"/>
    </location>
</feature>
<comment type="caution">
    <text evidence="2">The sequence shown here is derived from an EMBL/GenBank/DDBJ whole genome shotgun (WGS) entry which is preliminary data.</text>
</comment>
<dbReference type="InterPro" id="IPR010486">
    <property type="entry name" value="HNS-dep_expression_A/B"/>
</dbReference>
<evidence type="ECO:0000256" key="1">
    <source>
        <dbReference type="SAM" id="SignalP"/>
    </source>
</evidence>
<evidence type="ECO:0000313" key="2">
    <source>
        <dbReference type="EMBL" id="MFC3181894.1"/>
    </source>
</evidence>
<dbReference type="RefSeq" id="WP_380073476.1">
    <property type="nucleotide sequence ID" value="NZ_JBHRTO010000001.1"/>
</dbReference>